<dbReference type="PROSITE" id="PS00198">
    <property type="entry name" value="4FE4S_FER_1"/>
    <property type="match status" value="2"/>
</dbReference>
<dbReference type="InterPro" id="IPR051460">
    <property type="entry name" value="HdrC_iron-sulfur_subunit"/>
</dbReference>
<dbReference type="EMBL" id="JBHPEI010000070">
    <property type="protein sequence ID" value="MFC1800116.1"/>
    <property type="molecule type" value="Genomic_DNA"/>
</dbReference>
<accession>A0ABV6YPW3</accession>
<dbReference type="PANTHER" id="PTHR43255">
    <property type="entry name" value="IRON-SULFUR-BINDING OXIDOREDUCTASE FADF-RELATED-RELATED"/>
    <property type="match status" value="1"/>
</dbReference>
<evidence type="ECO:0000256" key="2">
    <source>
        <dbReference type="ARBA" id="ARBA00023004"/>
    </source>
</evidence>
<evidence type="ECO:0000256" key="1">
    <source>
        <dbReference type="ARBA" id="ARBA00022723"/>
    </source>
</evidence>
<evidence type="ECO:0000313" key="4">
    <source>
        <dbReference type="EMBL" id="MFC1800116.1"/>
    </source>
</evidence>
<gene>
    <name evidence="4" type="ORF">ACFL2Z_04310</name>
</gene>
<proteinExistence type="predicted"/>
<dbReference type="PANTHER" id="PTHR43255:SF2">
    <property type="entry name" value="HETERODISULFIDE REDUCTASE RELATED PROTEIN"/>
    <property type="match status" value="1"/>
</dbReference>
<dbReference type="SUPFAM" id="SSF46548">
    <property type="entry name" value="alpha-helical ferredoxin"/>
    <property type="match status" value="1"/>
</dbReference>
<dbReference type="InterPro" id="IPR009051">
    <property type="entry name" value="Helical_ferredxn"/>
</dbReference>
<organism evidence="4 5">
    <name type="scientific">Eiseniibacteriota bacterium</name>
    <dbReference type="NCBI Taxonomy" id="2212470"/>
    <lineage>
        <taxon>Bacteria</taxon>
        <taxon>Candidatus Eiseniibacteriota</taxon>
    </lineage>
</organism>
<dbReference type="Pfam" id="PF13534">
    <property type="entry name" value="Fer4_17"/>
    <property type="match status" value="1"/>
</dbReference>
<keyword evidence="2" id="KW-0408">Iron</keyword>
<keyword evidence="3" id="KW-0411">Iron-sulfur</keyword>
<protein>
    <submittedName>
        <fullName evidence="4">4Fe-4S dicluster domain-containing protein</fullName>
    </submittedName>
</protein>
<keyword evidence="1" id="KW-0479">Metal-binding</keyword>
<reference evidence="4 5" key="1">
    <citation type="submission" date="2024-09" db="EMBL/GenBank/DDBJ databases">
        <authorList>
            <person name="D'Angelo T."/>
        </authorList>
    </citation>
    <scope>NUCLEOTIDE SEQUENCE [LARGE SCALE GENOMIC DNA]</scope>
    <source>
        <strain evidence="4">SAG AM-311-F02</strain>
    </source>
</reference>
<dbReference type="Gene3D" id="1.10.1060.10">
    <property type="entry name" value="Alpha-helical ferredoxin"/>
    <property type="match status" value="1"/>
</dbReference>
<evidence type="ECO:0000313" key="5">
    <source>
        <dbReference type="Proteomes" id="UP001594288"/>
    </source>
</evidence>
<keyword evidence="5" id="KW-1185">Reference proteome</keyword>
<evidence type="ECO:0000256" key="3">
    <source>
        <dbReference type="ARBA" id="ARBA00023014"/>
    </source>
</evidence>
<comment type="caution">
    <text evidence="4">The sequence shown here is derived from an EMBL/GenBank/DDBJ whole genome shotgun (WGS) entry which is preliminary data.</text>
</comment>
<name>A0ABV6YPW3_UNCEI</name>
<dbReference type="Proteomes" id="UP001594288">
    <property type="component" value="Unassembled WGS sequence"/>
</dbReference>
<sequence length="134" mass="14640">MTKKLVISSANEEFLASISELSGQVITLCDQCGTCSAGCPMVDEMDVTPSQMMRMVQLGQDEVLKTRAMWLCASCFTCTTRCPRGLDLSKVAEALRQKTLRRAIDHINISAIPREELAGLPQIALVAGMRKFTG</sequence>
<dbReference type="InterPro" id="IPR017900">
    <property type="entry name" value="4Fe4S_Fe_S_CS"/>
</dbReference>